<evidence type="ECO:0000313" key="2">
    <source>
        <dbReference type="Proteomes" id="UP000188268"/>
    </source>
</evidence>
<proteinExistence type="predicted"/>
<dbReference type="Gramene" id="OMO60064">
    <property type="protein sequence ID" value="OMO60064"/>
    <property type="gene ID" value="CCACVL1_24421"/>
</dbReference>
<gene>
    <name evidence="1" type="ORF">CCACVL1_24421</name>
</gene>
<organism evidence="1 2">
    <name type="scientific">Corchorus capsularis</name>
    <name type="common">Jute</name>
    <dbReference type="NCBI Taxonomy" id="210143"/>
    <lineage>
        <taxon>Eukaryota</taxon>
        <taxon>Viridiplantae</taxon>
        <taxon>Streptophyta</taxon>
        <taxon>Embryophyta</taxon>
        <taxon>Tracheophyta</taxon>
        <taxon>Spermatophyta</taxon>
        <taxon>Magnoliopsida</taxon>
        <taxon>eudicotyledons</taxon>
        <taxon>Gunneridae</taxon>
        <taxon>Pentapetalae</taxon>
        <taxon>rosids</taxon>
        <taxon>malvids</taxon>
        <taxon>Malvales</taxon>
        <taxon>Malvaceae</taxon>
        <taxon>Grewioideae</taxon>
        <taxon>Apeibeae</taxon>
        <taxon>Corchorus</taxon>
    </lineage>
</organism>
<dbReference type="Proteomes" id="UP000188268">
    <property type="component" value="Unassembled WGS sequence"/>
</dbReference>
<dbReference type="AlphaFoldDB" id="A0A1R3GPM9"/>
<dbReference type="OrthoDB" id="10441562at2759"/>
<evidence type="ECO:0000313" key="1">
    <source>
        <dbReference type="EMBL" id="OMO60064.1"/>
    </source>
</evidence>
<name>A0A1R3GPM9_COCAP</name>
<accession>A0A1R3GPM9</accession>
<keyword evidence="2" id="KW-1185">Reference proteome</keyword>
<dbReference type="EMBL" id="AWWV01013774">
    <property type="protein sequence ID" value="OMO60064.1"/>
    <property type="molecule type" value="Genomic_DNA"/>
</dbReference>
<sequence length="71" mass="8469">MESFVTRSIHKTVYDYMDKYPRFAIRKMLLSMRIPVVDYLIDKILTCAAARWNDEQRVLQKQQGFENGCVH</sequence>
<protein>
    <submittedName>
        <fullName evidence="1">Uncharacterized protein</fullName>
    </submittedName>
</protein>
<reference evidence="1 2" key="1">
    <citation type="submission" date="2013-09" db="EMBL/GenBank/DDBJ databases">
        <title>Corchorus capsularis genome sequencing.</title>
        <authorList>
            <person name="Alam M."/>
            <person name="Haque M.S."/>
            <person name="Islam M.S."/>
            <person name="Emdad E.M."/>
            <person name="Islam M.M."/>
            <person name="Ahmed B."/>
            <person name="Halim A."/>
            <person name="Hossen Q.M.M."/>
            <person name="Hossain M.Z."/>
            <person name="Ahmed R."/>
            <person name="Khan M.M."/>
            <person name="Islam R."/>
            <person name="Rashid M.M."/>
            <person name="Khan S.A."/>
            <person name="Rahman M.S."/>
            <person name="Alam M."/>
        </authorList>
    </citation>
    <scope>NUCLEOTIDE SEQUENCE [LARGE SCALE GENOMIC DNA]</scope>
    <source>
        <strain evidence="2">cv. CVL-1</strain>
        <tissue evidence="1">Whole seedling</tissue>
    </source>
</reference>
<comment type="caution">
    <text evidence="1">The sequence shown here is derived from an EMBL/GenBank/DDBJ whole genome shotgun (WGS) entry which is preliminary data.</text>
</comment>